<accession>T1AQ87</accession>
<feature type="non-terminal residue" evidence="9">
    <location>
        <position position="139"/>
    </location>
</feature>
<comment type="caution">
    <text evidence="9">The sequence shown here is derived from an EMBL/GenBank/DDBJ whole genome shotgun (WGS) entry which is preliminary data.</text>
</comment>
<evidence type="ECO:0000256" key="5">
    <source>
        <dbReference type="ARBA" id="ARBA00023015"/>
    </source>
</evidence>
<evidence type="ECO:0000256" key="2">
    <source>
        <dbReference type="ARBA" id="ARBA00022490"/>
    </source>
</evidence>
<evidence type="ECO:0000259" key="7">
    <source>
        <dbReference type="Pfam" id="PF13184"/>
    </source>
</evidence>
<reference evidence="9" key="1">
    <citation type="submission" date="2013-08" db="EMBL/GenBank/DDBJ databases">
        <authorList>
            <person name="Mendez C."/>
            <person name="Richter M."/>
            <person name="Ferrer M."/>
            <person name="Sanchez J."/>
        </authorList>
    </citation>
    <scope>NUCLEOTIDE SEQUENCE</scope>
</reference>
<evidence type="ECO:0000256" key="4">
    <source>
        <dbReference type="ARBA" id="ARBA00022884"/>
    </source>
</evidence>
<dbReference type="SUPFAM" id="SSF54814">
    <property type="entry name" value="Prokaryotic type KH domain (KH-domain type II)"/>
    <property type="match status" value="2"/>
</dbReference>
<dbReference type="FunFam" id="3.30.300.20:FF:000005">
    <property type="entry name" value="Transcription termination/antitermination protein NusA"/>
    <property type="match status" value="1"/>
</dbReference>
<evidence type="ECO:0000256" key="1">
    <source>
        <dbReference type="ARBA" id="ARBA00022472"/>
    </source>
</evidence>
<protein>
    <submittedName>
        <fullName evidence="9">Transcription termination factor NusA</fullName>
    </submittedName>
</protein>
<reference evidence="9" key="2">
    <citation type="journal article" date="2014" name="ISME J.">
        <title>Microbial stratification in low pH oxic and suboxic macroscopic growths along an acid mine drainage.</title>
        <authorList>
            <person name="Mendez-Garcia C."/>
            <person name="Mesa V."/>
            <person name="Sprenger R.R."/>
            <person name="Richter M."/>
            <person name="Diez M.S."/>
            <person name="Solano J."/>
            <person name="Bargiela R."/>
            <person name="Golyshina O.V."/>
            <person name="Manteca A."/>
            <person name="Ramos J.L."/>
            <person name="Gallego J.R."/>
            <person name="Llorente I."/>
            <person name="Martins Dos Santos V.A."/>
            <person name="Jensen O.N."/>
            <person name="Pelaez A.I."/>
            <person name="Sanchez J."/>
            <person name="Ferrer M."/>
        </authorList>
    </citation>
    <scope>NUCLEOTIDE SEQUENCE</scope>
</reference>
<dbReference type="EMBL" id="AUZY01004530">
    <property type="protein sequence ID" value="EQD62746.1"/>
    <property type="molecule type" value="Genomic_DNA"/>
</dbReference>
<dbReference type="InterPro" id="IPR015946">
    <property type="entry name" value="KH_dom-like_a/b"/>
</dbReference>
<evidence type="ECO:0000256" key="6">
    <source>
        <dbReference type="ARBA" id="ARBA00023163"/>
    </source>
</evidence>
<keyword evidence="5" id="KW-0805">Transcription regulation</keyword>
<gene>
    <name evidence="9" type="ORF">B1B_07125</name>
</gene>
<dbReference type="GO" id="GO:0005829">
    <property type="term" value="C:cytosol"/>
    <property type="evidence" value="ECO:0007669"/>
    <property type="project" value="TreeGrafter"/>
</dbReference>
<dbReference type="GO" id="GO:0006353">
    <property type="term" value="P:DNA-templated transcription termination"/>
    <property type="evidence" value="ECO:0007669"/>
    <property type="project" value="UniProtKB-KW"/>
</dbReference>
<dbReference type="InterPro" id="IPR025249">
    <property type="entry name" value="TF_NusA_KH_1st"/>
</dbReference>
<sequence length="139" mass="15038">MVSRTHPALVAKLFEIEVPEIANGIVEIKALAREPGHRSKVAVASNDAMVDPVGACVGARGSRVRNITNELRSERIDVVPFSTDPVEFIQAALQPARVREVRLDEAEGLATVIVHEQQLSLAIGKEGQNARLAARLTGW</sequence>
<feature type="domain" description="NusA-like second KH" evidence="8">
    <location>
        <begin position="86"/>
        <end position="139"/>
    </location>
</feature>
<evidence type="ECO:0000256" key="3">
    <source>
        <dbReference type="ARBA" id="ARBA00022814"/>
    </source>
</evidence>
<dbReference type="GO" id="GO:0031564">
    <property type="term" value="P:transcription antitermination"/>
    <property type="evidence" value="ECO:0007669"/>
    <property type="project" value="UniProtKB-KW"/>
</dbReference>
<dbReference type="InterPro" id="IPR058582">
    <property type="entry name" value="KH_NusA_2nd"/>
</dbReference>
<keyword evidence="3" id="KW-0889">Transcription antitermination</keyword>
<name>T1AQ87_9ZZZZ</name>
<dbReference type="CDD" id="cd02134">
    <property type="entry name" value="KH-II_NusA_rpt1"/>
    <property type="match status" value="1"/>
</dbReference>
<dbReference type="CDD" id="cd22529">
    <property type="entry name" value="KH-II_NusA_rpt2"/>
    <property type="match status" value="1"/>
</dbReference>
<dbReference type="Pfam" id="PF13184">
    <property type="entry name" value="KH_NusA_1st"/>
    <property type="match status" value="1"/>
</dbReference>
<keyword evidence="6" id="KW-0804">Transcription</keyword>
<dbReference type="Pfam" id="PF26594">
    <property type="entry name" value="KH_NusA_2nd"/>
    <property type="match status" value="1"/>
</dbReference>
<proteinExistence type="predicted"/>
<dbReference type="PANTHER" id="PTHR22648">
    <property type="entry name" value="TRANSCRIPTION TERMINATION FACTOR NUSA"/>
    <property type="match status" value="1"/>
</dbReference>
<dbReference type="AlphaFoldDB" id="T1AQ87"/>
<dbReference type="GO" id="GO:0003723">
    <property type="term" value="F:RNA binding"/>
    <property type="evidence" value="ECO:0007669"/>
    <property type="project" value="UniProtKB-KW"/>
</dbReference>
<keyword evidence="4" id="KW-0694">RNA-binding</keyword>
<dbReference type="FunFam" id="3.30.300.20:FF:000002">
    <property type="entry name" value="Transcription termination/antitermination protein NusA"/>
    <property type="match status" value="1"/>
</dbReference>
<feature type="domain" description="Transcription factor NusA first KH" evidence="7">
    <location>
        <begin position="4"/>
        <end position="80"/>
    </location>
</feature>
<dbReference type="PANTHER" id="PTHR22648:SF0">
    <property type="entry name" value="TRANSCRIPTION TERMINATION_ANTITERMINATION PROTEIN NUSA"/>
    <property type="match status" value="1"/>
</dbReference>
<dbReference type="InterPro" id="IPR030842">
    <property type="entry name" value="TF_NusA_bacterial"/>
</dbReference>
<evidence type="ECO:0000259" key="8">
    <source>
        <dbReference type="Pfam" id="PF26594"/>
    </source>
</evidence>
<organism evidence="9">
    <name type="scientific">mine drainage metagenome</name>
    <dbReference type="NCBI Taxonomy" id="410659"/>
    <lineage>
        <taxon>unclassified sequences</taxon>
        <taxon>metagenomes</taxon>
        <taxon>ecological metagenomes</taxon>
    </lineage>
</organism>
<dbReference type="Gene3D" id="3.30.300.20">
    <property type="match status" value="2"/>
</dbReference>
<dbReference type="InterPro" id="IPR009019">
    <property type="entry name" value="KH_sf_prok-type"/>
</dbReference>
<keyword evidence="2" id="KW-0963">Cytoplasm</keyword>
<keyword evidence="1" id="KW-0806">Transcription termination</keyword>
<evidence type="ECO:0000313" key="9">
    <source>
        <dbReference type="EMBL" id="EQD62746.1"/>
    </source>
</evidence>